<dbReference type="SUPFAM" id="SSF51735">
    <property type="entry name" value="NAD(P)-binding Rossmann-fold domains"/>
    <property type="match status" value="2"/>
</dbReference>
<dbReference type="Gene3D" id="1.10.1200.10">
    <property type="entry name" value="ACP-like"/>
    <property type="match status" value="1"/>
</dbReference>
<dbReference type="eggNOG" id="KOG1178">
    <property type="taxonomic scope" value="Eukaryota"/>
</dbReference>
<reference evidence="6 7" key="2">
    <citation type="journal article" date="2008" name="Nature">
        <title>The Phaeodactylum genome reveals the evolutionary history of diatom genomes.</title>
        <authorList>
            <person name="Bowler C."/>
            <person name="Allen A.E."/>
            <person name="Badger J.H."/>
            <person name="Grimwood J."/>
            <person name="Jabbari K."/>
            <person name="Kuo A."/>
            <person name="Maheswari U."/>
            <person name="Martens C."/>
            <person name="Maumus F."/>
            <person name="Otillar R.P."/>
            <person name="Rayko E."/>
            <person name="Salamov A."/>
            <person name="Vandepoele K."/>
            <person name="Beszteri B."/>
            <person name="Gruber A."/>
            <person name="Heijde M."/>
            <person name="Katinka M."/>
            <person name="Mock T."/>
            <person name="Valentin K."/>
            <person name="Verret F."/>
            <person name="Berges J.A."/>
            <person name="Brownlee C."/>
            <person name="Cadoret J.P."/>
            <person name="Chiovitti A."/>
            <person name="Choi C.J."/>
            <person name="Coesel S."/>
            <person name="De Martino A."/>
            <person name="Detter J.C."/>
            <person name="Durkin C."/>
            <person name="Falciatore A."/>
            <person name="Fournet J."/>
            <person name="Haruta M."/>
            <person name="Huysman M.J."/>
            <person name="Jenkins B.D."/>
            <person name="Jiroutova K."/>
            <person name="Jorgensen R.E."/>
            <person name="Joubert Y."/>
            <person name="Kaplan A."/>
            <person name="Kroger N."/>
            <person name="Kroth P.G."/>
            <person name="La Roche J."/>
            <person name="Lindquist E."/>
            <person name="Lommer M."/>
            <person name="Martin-Jezequel V."/>
            <person name="Lopez P.J."/>
            <person name="Lucas S."/>
            <person name="Mangogna M."/>
            <person name="McGinnis K."/>
            <person name="Medlin L.K."/>
            <person name="Montsant A."/>
            <person name="Oudot-Le Secq M.P."/>
            <person name="Napoli C."/>
            <person name="Obornik M."/>
            <person name="Parker M.S."/>
            <person name="Petit J.L."/>
            <person name="Porcel B.M."/>
            <person name="Poulsen N."/>
            <person name="Robison M."/>
            <person name="Rychlewski L."/>
            <person name="Rynearson T.A."/>
            <person name="Schmutz J."/>
            <person name="Shapiro H."/>
            <person name="Siaut M."/>
            <person name="Stanley M."/>
            <person name="Sussman M.R."/>
            <person name="Taylor A.R."/>
            <person name="Vardi A."/>
            <person name="von Dassow P."/>
            <person name="Vyverman W."/>
            <person name="Willis A."/>
            <person name="Wyrwicz L.S."/>
            <person name="Rokhsar D.S."/>
            <person name="Weissenbach J."/>
            <person name="Armbrust E.V."/>
            <person name="Green B.R."/>
            <person name="Van de Peer Y."/>
            <person name="Grigoriev I.V."/>
        </authorList>
    </citation>
    <scope>NUCLEOTIDE SEQUENCE [LARGE SCALE GENOMIC DNA]</scope>
    <source>
        <strain evidence="6 7">CCMP1335</strain>
    </source>
</reference>
<dbReference type="PaxDb" id="35128-Thaps22506"/>
<evidence type="ECO:0000256" key="2">
    <source>
        <dbReference type="ARBA" id="ARBA00022553"/>
    </source>
</evidence>
<dbReference type="PROSITE" id="PS00455">
    <property type="entry name" value="AMP_BINDING"/>
    <property type="match status" value="1"/>
</dbReference>
<feature type="domain" description="Carrier" evidence="5">
    <location>
        <begin position="630"/>
        <end position="710"/>
    </location>
</feature>
<dbReference type="HOGENOM" id="CLU_000022_2_17_1"/>
<dbReference type="GeneID" id="7452271"/>
<dbReference type="InterPro" id="IPR009081">
    <property type="entry name" value="PP-bd_ACP"/>
</dbReference>
<dbReference type="InterPro" id="IPR036291">
    <property type="entry name" value="NAD(P)-bd_dom_sf"/>
</dbReference>
<evidence type="ECO:0000256" key="4">
    <source>
        <dbReference type="SAM" id="MobiDB-lite"/>
    </source>
</evidence>
<dbReference type="Gene3D" id="3.40.50.12780">
    <property type="entry name" value="N-terminal domain of ligase-like"/>
    <property type="match status" value="1"/>
</dbReference>
<dbReference type="InterPro" id="IPR042099">
    <property type="entry name" value="ANL_N_sf"/>
</dbReference>
<dbReference type="GO" id="GO:0016616">
    <property type="term" value="F:oxidoreductase activity, acting on the CH-OH group of donors, NAD or NADP as acceptor"/>
    <property type="evidence" value="ECO:0007669"/>
    <property type="project" value="UniProtKB-ARBA"/>
</dbReference>
<evidence type="ECO:0000313" key="6">
    <source>
        <dbReference type="EMBL" id="EED93564.1"/>
    </source>
</evidence>
<dbReference type="Proteomes" id="UP000001449">
    <property type="component" value="Chromosome 4"/>
</dbReference>
<dbReference type="SUPFAM" id="SSF56801">
    <property type="entry name" value="Acetyl-CoA synthetase-like"/>
    <property type="match status" value="1"/>
</dbReference>
<dbReference type="SMR" id="B8C0S0"/>
<dbReference type="InParanoid" id="B8C0S0"/>
<dbReference type="InterPro" id="IPR006162">
    <property type="entry name" value="Ppantetheine_attach_site"/>
</dbReference>
<dbReference type="Pfam" id="PF00106">
    <property type="entry name" value="adh_short"/>
    <property type="match status" value="1"/>
</dbReference>
<name>B8C0S0_THAPS</name>
<keyword evidence="7" id="KW-1185">Reference proteome</keyword>
<dbReference type="PROSITE" id="PS50075">
    <property type="entry name" value="CARRIER"/>
    <property type="match status" value="1"/>
</dbReference>
<dbReference type="KEGG" id="tps:THAPSDRAFT_22506"/>
<dbReference type="OMA" id="ENDKFTM"/>
<dbReference type="Gene3D" id="3.40.50.720">
    <property type="entry name" value="NAD(P)-binding Rossmann-like Domain"/>
    <property type="match status" value="2"/>
</dbReference>
<evidence type="ECO:0000256" key="3">
    <source>
        <dbReference type="ARBA" id="ARBA00023002"/>
    </source>
</evidence>
<evidence type="ECO:0000313" key="7">
    <source>
        <dbReference type="Proteomes" id="UP000001449"/>
    </source>
</evidence>
<gene>
    <name evidence="6" type="ORF">THAPSDRAFT_22506</name>
</gene>
<organism evidence="6 7">
    <name type="scientific">Thalassiosira pseudonana</name>
    <name type="common">Marine diatom</name>
    <name type="synonym">Cyclotella nana</name>
    <dbReference type="NCBI Taxonomy" id="35128"/>
    <lineage>
        <taxon>Eukaryota</taxon>
        <taxon>Sar</taxon>
        <taxon>Stramenopiles</taxon>
        <taxon>Ochrophyta</taxon>
        <taxon>Bacillariophyta</taxon>
        <taxon>Coscinodiscophyceae</taxon>
        <taxon>Thalassiosirophycidae</taxon>
        <taxon>Thalassiosirales</taxon>
        <taxon>Thalassiosiraceae</taxon>
        <taxon>Thalassiosira</taxon>
    </lineage>
</organism>
<dbReference type="PRINTS" id="PR00080">
    <property type="entry name" value="SDRFAMILY"/>
</dbReference>
<dbReference type="InterPro" id="IPR036736">
    <property type="entry name" value="ACP-like_sf"/>
</dbReference>
<dbReference type="eggNOG" id="KOG1205">
    <property type="taxonomic scope" value="Eukaryota"/>
</dbReference>
<proteinExistence type="predicted"/>
<dbReference type="InterPro" id="IPR020904">
    <property type="entry name" value="Sc_DH/Rdtase_CS"/>
</dbReference>
<dbReference type="SUPFAM" id="SSF47336">
    <property type="entry name" value="ACP-like"/>
    <property type="match status" value="1"/>
</dbReference>
<protein>
    <recommendedName>
        <fullName evidence="5">Carrier domain-containing protein</fullName>
    </recommendedName>
</protein>
<dbReference type="FunFam" id="3.40.50.720:FF:000047">
    <property type="entry name" value="NADP-dependent L-serine/L-allo-threonine dehydrogenase"/>
    <property type="match status" value="1"/>
</dbReference>
<dbReference type="PROSITE" id="PS00061">
    <property type="entry name" value="ADH_SHORT"/>
    <property type="match status" value="1"/>
</dbReference>
<keyword evidence="1" id="KW-0596">Phosphopantetheine</keyword>
<dbReference type="STRING" id="35128.B8C0S0"/>
<sequence length="1421" mass="153923">MIHHAFHNQALLTPHHPCLIDATTGRTWSYRETQHRVLSLALELRNAGTCEDRVVAIYMEPCPRFVVSMLAALSAGGAYVPLELAYPTPMVQRVLDDAKPTAICTTLQHVRKLPAAAGDMAIVCEDDGAHEHPVENRGSDGGGVYRNPGRKRSGSSAVRGGGGGGIEEAEEKEWKDLWELYQRGWCDQDQDPSTVRRTTLDDLAFVVYSSGTTGQPKGIAIPHRAPAVSYAWRFETLSDYKAGDVVACNVFFVWEAVRAIMRGGTVIPVPADDIFDGERLTRLIEKFRVTEILFTPSLLDNLLLTVDGADVKRRMKGVKTVYLNGEVVSLALRKKVIDALEHVRLLNLYSISECHEVAALDLTNCDLKYSDKFCPVGYPAVDECYILDEDYKPTPNGEAGELFVGGDMLAREYLNLPDLTSTRFLPDPFADEKKKAGGRTPMMYRTGDRARMLANGQLEILGRCDFMVKIRGYSVVLGAVESALVEHVKLASCVVVADGEEGSEDKQLIAYLVRDHSQKEDDTRLGDWTIDTRNGSCPEIRRAIDGHIAHYMVPSVYIEVESLPVSAVGAKLDRKALAAQTADRRTMMRSLQLNFETHTTASTSTMAPAVHQPPVTMRKLAKYLRVPRDSPLTDVESAMEAVWESILVSGDVAAEVKLNSDFLELGGHSLSAARLVAGVNKCFGVSLSAARLFRENYSVQGCCAEVLKQWSAAAEETVDVSPVSEVKTVVSKGSSDSKDWSVVEDDEQGSNIITGVRSDAVLPPDITFQSTTQVITVKTAQSIFLTGATGYLGVNVLCQILATNDLATVTCLVRSDDPDAIKNNGKKYGLQLDHYRIILERGDLSLPHFGMSQGDWNRLSASIDTIVHCGALVSLTAPYEGKMRDANVGGTLETIKLASACKAGTSLVYVSSNGIFPSTSDEIFLENDVVTCLPDRLGPHNGYGLSKWAAEQLVGEANKIGLPTLALRFGNIGWSSKTAIGNALDYQAMMLGGCINIGKTLTLPGWKFECTPIDFASKALIALASDVDTLKKGSVLNCVQDGFTPSSDVFACLNSVSGRHYPSVNFATWSKLLEDATTGAHDDSVMALYAFIAGLEDGESYLTKIPTLDCSVFDATLQRIDPSLMRQGAVNKFYFENYFRSVLPSSVEKDVEVTDGAVSFDPTGTCPVSGPLAGQIAVVTGASSGIGRAVVSALVKAGCHVAMGARRVEELEKTRELIMQECPGTSSKALIVKTDVTKLDDVKALVQKAEESLGTVDILVNVAGVMYFTLMKNCNEFWPDLERTVDVNCKGTMYGIGSVLPNMLSRGKGHIVNITSDAGRKAFPGLGVYSGSKFFVEAMSQALRAETASTGLRVTCIQPGNVETPLLATSTDAEGLKEYGEPTGAKVLEPRDIGRAVVYALSQPEWCAVNEILIEPREEPA</sequence>
<dbReference type="Pfam" id="PF07993">
    <property type="entry name" value="NAD_binding_4"/>
    <property type="match status" value="1"/>
</dbReference>
<reference evidence="6 7" key="1">
    <citation type="journal article" date="2004" name="Science">
        <title>The genome of the diatom Thalassiosira pseudonana: ecology, evolution, and metabolism.</title>
        <authorList>
            <person name="Armbrust E.V."/>
            <person name="Berges J.A."/>
            <person name="Bowler C."/>
            <person name="Green B.R."/>
            <person name="Martinez D."/>
            <person name="Putnam N.H."/>
            <person name="Zhou S."/>
            <person name="Allen A.E."/>
            <person name="Apt K.E."/>
            <person name="Bechner M."/>
            <person name="Brzezinski M.A."/>
            <person name="Chaal B.K."/>
            <person name="Chiovitti A."/>
            <person name="Davis A.K."/>
            <person name="Demarest M.S."/>
            <person name="Detter J.C."/>
            <person name="Glavina T."/>
            <person name="Goodstein D."/>
            <person name="Hadi M.Z."/>
            <person name="Hellsten U."/>
            <person name="Hildebrand M."/>
            <person name="Jenkins B.D."/>
            <person name="Jurka J."/>
            <person name="Kapitonov V.V."/>
            <person name="Kroger N."/>
            <person name="Lau W.W."/>
            <person name="Lane T.W."/>
            <person name="Larimer F.W."/>
            <person name="Lippmeier J.C."/>
            <person name="Lucas S."/>
            <person name="Medina M."/>
            <person name="Montsant A."/>
            <person name="Obornik M."/>
            <person name="Parker M.S."/>
            <person name="Palenik B."/>
            <person name="Pazour G.J."/>
            <person name="Richardson P.M."/>
            <person name="Rynearson T.A."/>
            <person name="Saito M.A."/>
            <person name="Schwartz D.C."/>
            <person name="Thamatrakoln K."/>
            <person name="Valentin K."/>
            <person name="Vardi A."/>
            <person name="Wilkerson F.P."/>
            <person name="Rokhsar D.S."/>
        </authorList>
    </citation>
    <scope>NUCLEOTIDE SEQUENCE [LARGE SCALE GENOMIC DNA]</scope>
    <source>
        <strain evidence="6 7">CCMP1335</strain>
    </source>
</reference>
<dbReference type="PANTHER" id="PTHR44845">
    <property type="entry name" value="CARRIER DOMAIN-CONTAINING PROTEIN"/>
    <property type="match status" value="1"/>
</dbReference>
<dbReference type="Pfam" id="PF00550">
    <property type="entry name" value="PP-binding"/>
    <property type="match status" value="1"/>
</dbReference>
<keyword evidence="2" id="KW-0597">Phosphoprotein</keyword>
<dbReference type="Pfam" id="PF00501">
    <property type="entry name" value="AMP-binding"/>
    <property type="match status" value="1"/>
</dbReference>
<dbReference type="EMBL" id="CM000641">
    <property type="protein sequence ID" value="EED93564.1"/>
    <property type="molecule type" value="Genomic_DNA"/>
</dbReference>
<evidence type="ECO:0000259" key="5">
    <source>
        <dbReference type="PROSITE" id="PS50075"/>
    </source>
</evidence>
<feature type="region of interest" description="Disordered" evidence="4">
    <location>
        <begin position="131"/>
        <end position="168"/>
    </location>
</feature>
<dbReference type="InterPro" id="IPR045851">
    <property type="entry name" value="AMP-bd_C_sf"/>
</dbReference>
<accession>B8C0S0</accession>
<keyword evidence="3" id="KW-0560">Oxidoreductase</keyword>
<dbReference type="RefSeq" id="XP_002290027.1">
    <property type="nucleotide sequence ID" value="XM_002289991.1"/>
</dbReference>
<dbReference type="InterPro" id="IPR013120">
    <property type="entry name" value="FAR_NAD-bd"/>
</dbReference>
<evidence type="ECO:0000256" key="1">
    <source>
        <dbReference type="ARBA" id="ARBA00022450"/>
    </source>
</evidence>
<dbReference type="Gene3D" id="3.30.300.30">
    <property type="match status" value="1"/>
</dbReference>
<dbReference type="InterPro" id="IPR002347">
    <property type="entry name" value="SDR_fam"/>
</dbReference>
<dbReference type="InterPro" id="IPR020845">
    <property type="entry name" value="AMP-binding_CS"/>
</dbReference>
<dbReference type="PRINTS" id="PR00081">
    <property type="entry name" value="GDHRDH"/>
</dbReference>
<dbReference type="InterPro" id="IPR000873">
    <property type="entry name" value="AMP-dep_synth/lig_dom"/>
</dbReference>
<dbReference type="PROSITE" id="PS00012">
    <property type="entry name" value="PHOSPHOPANTETHEINE"/>
    <property type="match status" value="1"/>
</dbReference>
<dbReference type="PANTHER" id="PTHR44845:SF6">
    <property type="entry name" value="BETA-ALANINE-ACTIVATING ENZYME"/>
    <property type="match status" value="1"/>
</dbReference>